<sequence length="388" mass="42492">MSVNLLLIGANEATTQELVSLVEATLASSVVYECATLANFREFDAGRFDYLVCFVNRYKEMVELYGEDKVIAVEFLPPTEFFVEVAKFPAGEEVAIFNNSVSGAQVMLKFLKQYNLGHLTFHIVPFDECSEEETKEALRVCRYIIGTDGYVSEGKALYTKYGAYLREDAIVLPSPPRTATIATVSDLTQKITLFNQSKVLEESQNLSKKLASQTQEIARIIQGVSLSIDDTAHTIAIVNSKLEGEVQNVRSTNALAQELAHAVTKIGTITDTIKYVASQTNLLALNAAIEAARAGEHGRGFAVVADEVRKLAEQSNQSTDGIRHSIQEIQNVVAQIVPALQKTAREMTVTQEEIGKINASAQQESADVEEINKKLISISSFASKLTEA</sequence>
<accession>Q7MRB0</accession>
<dbReference type="Gene3D" id="1.10.287.950">
    <property type="entry name" value="Methyl-accepting chemotaxis protein"/>
    <property type="match status" value="1"/>
</dbReference>
<dbReference type="AlphaFoldDB" id="Q7MRB0"/>
<dbReference type="PANTHER" id="PTHR32089">
    <property type="entry name" value="METHYL-ACCEPTING CHEMOTAXIS PROTEIN MCPB"/>
    <property type="match status" value="1"/>
</dbReference>
<dbReference type="SMART" id="SM00283">
    <property type="entry name" value="MA"/>
    <property type="match status" value="1"/>
</dbReference>
<dbReference type="GO" id="GO:0007165">
    <property type="term" value="P:signal transduction"/>
    <property type="evidence" value="ECO:0007669"/>
    <property type="project" value="UniProtKB-KW"/>
</dbReference>
<keyword evidence="6" id="KW-1185">Reference proteome</keyword>
<dbReference type="KEGG" id="wsu:WS1520"/>
<evidence type="ECO:0000313" key="6">
    <source>
        <dbReference type="Proteomes" id="UP000000422"/>
    </source>
</evidence>
<dbReference type="SUPFAM" id="SSF58104">
    <property type="entry name" value="Methyl-accepting chemotaxis protein (MCP) signaling domain"/>
    <property type="match status" value="1"/>
</dbReference>
<evidence type="ECO:0000256" key="2">
    <source>
        <dbReference type="ARBA" id="ARBA00029447"/>
    </source>
</evidence>
<dbReference type="GO" id="GO:0016020">
    <property type="term" value="C:membrane"/>
    <property type="evidence" value="ECO:0007669"/>
    <property type="project" value="InterPro"/>
</dbReference>
<dbReference type="GO" id="GO:0004888">
    <property type="term" value="F:transmembrane signaling receptor activity"/>
    <property type="evidence" value="ECO:0007669"/>
    <property type="project" value="InterPro"/>
</dbReference>
<protein>
    <recommendedName>
        <fullName evidence="4">Methyl-accepting transducer domain-containing protein</fullName>
    </recommendedName>
</protein>
<dbReference type="PANTHER" id="PTHR32089:SF112">
    <property type="entry name" value="LYSOZYME-LIKE PROTEIN-RELATED"/>
    <property type="match status" value="1"/>
</dbReference>
<feature type="domain" description="Methyl-accepting transducer" evidence="4">
    <location>
        <begin position="195"/>
        <end position="388"/>
    </location>
</feature>
<organism evidence="6">
    <name type="scientific">Wolinella succinogenes (strain ATCC 29543 / DSM 1740 / CCUG 13145 / JCM 31913 / LMG 7466 / NCTC 11488 / FDC 602W)</name>
    <name type="common">Vibrio succinogenes</name>
    <dbReference type="NCBI Taxonomy" id="273121"/>
    <lineage>
        <taxon>Bacteria</taxon>
        <taxon>Pseudomonadati</taxon>
        <taxon>Campylobacterota</taxon>
        <taxon>Epsilonproteobacteria</taxon>
        <taxon>Campylobacterales</taxon>
        <taxon>Helicobacteraceae</taxon>
        <taxon>Wolinella</taxon>
    </lineage>
</organism>
<evidence type="ECO:0000256" key="3">
    <source>
        <dbReference type="PROSITE-ProRule" id="PRU00284"/>
    </source>
</evidence>
<gene>
    <name evidence="5" type="ordered locus">WS1520</name>
</gene>
<dbReference type="EMBL" id="BX571661">
    <property type="protein sequence ID" value="CAE10568.1"/>
    <property type="molecule type" value="Genomic_DNA"/>
</dbReference>
<evidence type="ECO:0000313" key="5">
    <source>
        <dbReference type="EMBL" id="CAE10568.1"/>
    </source>
</evidence>
<dbReference type="InterPro" id="IPR004090">
    <property type="entry name" value="Chemotax_Me-accpt_rcpt"/>
</dbReference>
<dbReference type="eggNOG" id="COG0840">
    <property type="taxonomic scope" value="Bacteria"/>
</dbReference>
<keyword evidence="1 3" id="KW-0807">Transducer</keyword>
<name>Q7MRB0_WOLSU</name>
<dbReference type="PROSITE" id="PS50111">
    <property type="entry name" value="CHEMOTAXIS_TRANSDUC_2"/>
    <property type="match status" value="1"/>
</dbReference>
<dbReference type="InterPro" id="IPR004089">
    <property type="entry name" value="MCPsignal_dom"/>
</dbReference>
<evidence type="ECO:0000259" key="4">
    <source>
        <dbReference type="PROSITE" id="PS50111"/>
    </source>
</evidence>
<evidence type="ECO:0000256" key="1">
    <source>
        <dbReference type="ARBA" id="ARBA00023224"/>
    </source>
</evidence>
<dbReference type="HOGENOM" id="CLU_701927_0_0_7"/>
<comment type="similarity">
    <text evidence="2">Belongs to the methyl-accepting chemotaxis (MCP) protein family.</text>
</comment>
<proteinExistence type="inferred from homology"/>
<dbReference type="STRING" id="273121.WS1520"/>
<dbReference type="GO" id="GO:0006935">
    <property type="term" value="P:chemotaxis"/>
    <property type="evidence" value="ECO:0007669"/>
    <property type="project" value="InterPro"/>
</dbReference>
<dbReference type="Pfam" id="PF00015">
    <property type="entry name" value="MCPsignal"/>
    <property type="match status" value="1"/>
</dbReference>
<dbReference type="PRINTS" id="PR00260">
    <property type="entry name" value="CHEMTRNSDUCR"/>
</dbReference>
<dbReference type="Proteomes" id="UP000000422">
    <property type="component" value="Chromosome"/>
</dbReference>
<reference evidence="5 6" key="1">
    <citation type="journal article" date="2003" name="Proc. Natl. Acad. Sci. U.S.A.">
        <title>Complete genome sequence and analysis of Wolinella succinogenes.</title>
        <authorList>
            <person name="Baar C."/>
            <person name="Eppinger M."/>
            <person name="Raddatz G."/>
            <person name="Simon JM."/>
            <person name="Lanz C."/>
            <person name="Klimmek O."/>
            <person name="Nandakumar R."/>
            <person name="Gross R."/>
            <person name="Rosinus A."/>
            <person name="Keller H."/>
            <person name="Jagtap P."/>
            <person name="Linke B."/>
            <person name="Meyer F."/>
            <person name="Lederer H."/>
            <person name="Schuster S.C."/>
        </authorList>
    </citation>
    <scope>NUCLEOTIDE SEQUENCE [LARGE SCALE GENOMIC DNA]</scope>
    <source>
        <strain evidence="6">ATCC 29543 / DSM 1740 / CCUG 13145 / JCM 31913 / LMG 7466 / NCTC 11488 / FDC 602W</strain>
    </source>
</reference>